<dbReference type="Proteomes" id="UP000663828">
    <property type="component" value="Unassembled WGS sequence"/>
</dbReference>
<protein>
    <submittedName>
        <fullName evidence="5">Uncharacterized protein</fullName>
    </submittedName>
</protein>
<dbReference type="EMBL" id="CAJNOR010008395">
    <property type="protein sequence ID" value="CAF1632642.1"/>
    <property type="molecule type" value="Genomic_DNA"/>
</dbReference>
<evidence type="ECO:0000313" key="5">
    <source>
        <dbReference type="EMBL" id="CAF1632642.1"/>
    </source>
</evidence>
<comment type="caution">
    <text evidence="5">The sequence shown here is derived from an EMBL/GenBank/DDBJ whole genome shotgun (WGS) entry which is preliminary data.</text>
</comment>
<gene>
    <name evidence="4" type="ORF">EDS130_LOCUS36948</name>
    <name evidence="5" type="ORF">XAT740_LOCUS51919</name>
</gene>
<evidence type="ECO:0000256" key="1">
    <source>
        <dbReference type="SAM" id="Coils"/>
    </source>
</evidence>
<dbReference type="EMBL" id="CAJNOJ010000353">
    <property type="protein sequence ID" value="CAF1413958.1"/>
    <property type="molecule type" value="Genomic_DNA"/>
</dbReference>
<keyword evidence="1" id="KW-0175">Coiled coil</keyword>
<feature type="coiled-coil region" evidence="1">
    <location>
        <begin position="57"/>
        <end position="91"/>
    </location>
</feature>
<dbReference type="AlphaFoldDB" id="A0A816D554"/>
<accession>A0A816D554</accession>
<feature type="compositionally biased region" description="Polar residues" evidence="2">
    <location>
        <begin position="12"/>
        <end position="49"/>
    </location>
</feature>
<keyword evidence="6" id="KW-1185">Reference proteome</keyword>
<evidence type="ECO:0000313" key="4">
    <source>
        <dbReference type="EMBL" id="CAF1413958.1"/>
    </source>
</evidence>
<organism evidence="5 6">
    <name type="scientific">Adineta ricciae</name>
    <name type="common">Rotifer</name>
    <dbReference type="NCBI Taxonomy" id="249248"/>
    <lineage>
        <taxon>Eukaryota</taxon>
        <taxon>Metazoa</taxon>
        <taxon>Spiralia</taxon>
        <taxon>Gnathifera</taxon>
        <taxon>Rotifera</taxon>
        <taxon>Eurotatoria</taxon>
        <taxon>Bdelloidea</taxon>
        <taxon>Adinetida</taxon>
        <taxon>Adinetidae</taxon>
        <taxon>Adineta</taxon>
    </lineage>
</organism>
<evidence type="ECO:0000313" key="6">
    <source>
        <dbReference type="Proteomes" id="UP000663828"/>
    </source>
</evidence>
<keyword evidence="3" id="KW-0472">Membrane</keyword>
<dbReference type="Proteomes" id="UP000663852">
    <property type="component" value="Unassembled WGS sequence"/>
</dbReference>
<name>A0A816D554_ADIRI</name>
<feature type="transmembrane region" description="Helical" evidence="3">
    <location>
        <begin position="96"/>
        <end position="114"/>
    </location>
</feature>
<evidence type="ECO:0000256" key="3">
    <source>
        <dbReference type="SAM" id="Phobius"/>
    </source>
</evidence>
<reference evidence="5" key="1">
    <citation type="submission" date="2021-02" db="EMBL/GenBank/DDBJ databases">
        <authorList>
            <person name="Nowell W R."/>
        </authorList>
    </citation>
    <scope>NUCLEOTIDE SEQUENCE</scope>
</reference>
<keyword evidence="3" id="KW-1133">Transmembrane helix</keyword>
<feature type="region of interest" description="Disordered" evidence="2">
    <location>
        <begin position="1"/>
        <end position="49"/>
    </location>
</feature>
<evidence type="ECO:0000256" key="2">
    <source>
        <dbReference type="SAM" id="MobiDB-lite"/>
    </source>
</evidence>
<sequence>MGDSNDDEISDNEQMCHSQHLSFTGNNASFRTNATNGASTPSNLSVPSVYTSPIQPLDAITDELRKMNGGIKTLNKEMKKQNNEMKKQNTRIDCSLFIQLMSLTGTIIIASVLLKRNN</sequence>
<keyword evidence="3" id="KW-0812">Transmembrane</keyword>
<proteinExistence type="predicted"/>
<feature type="compositionally biased region" description="Acidic residues" evidence="2">
    <location>
        <begin position="1"/>
        <end position="11"/>
    </location>
</feature>